<organism evidence="2 3">
    <name type="scientific">Macrostomum lignano</name>
    <dbReference type="NCBI Taxonomy" id="282301"/>
    <lineage>
        <taxon>Eukaryota</taxon>
        <taxon>Metazoa</taxon>
        <taxon>Spiralia</taxon>
        <taxon>Lophotrochozoa</taxon>
        <taxon>Platyhelminthes</taxon>
        <taxon>Rhabditophora</taxon>
        <taxon>Macrostomorpha</taxon>
        <taxon>Macrostomida</taxon>
        <taxon>Macrostomidae</taxon>
        <taxon>Macrostomum</taxon>
    </lineage>
</organism>
<keyword evidence="1" id="KW-0472">Membrane</keyword>
<evidence type="ECO:0000256" key="1">
    <source>
        <dbReference type="SAM" id="Phobius"/>
    </source>
</evidence>
<keyword evidence="2" id="KW-1185">Reference proteome</keyword>
<protein>
    <submittedName>
        <fullName evidence="3">CaATP_NAI domain-containing protein</fullName>
    </submittedName>
</protein>
<sequence length="131" mass="14478">SSGSALSTVAAAALPQSQPAGAIDDRDLTPWDSATPRLLIRSGSHRERCGYQYRWLHNKNFIKQLQKDNIDLSLLQTELGSAENRAKRSTWKQKLLQCIRSNAAQIVLCALVLIDAVLVIAEIILEIKALN</sequence>
<proteinExistence type="predicted"/>
<keyword evidence="1" id="KW-1133">Transmembrane helix</keyword>
<reference evidence="3" key="1">
    <citation type="submission" date="2016-11" db="UniProtKB">
        <authorList>
            <consortium name="WormBaseParasite"/>
        </authorList>
    </citation>
    <scope>IDENTIFICATION</scope>
</reference>
<evidence type="ECO:0000313" key="2">
    <source>
        <dbReference type="Proteomes" id="UP000095280"/>
    </source>
</evidence>
<feature type="transmembrane region" description="Helical" evidence="1">
    <location>
        <begin position="103"/>
        <end position="125"/>
    </location>
</feature>
<accession>A0A1I8ITQ1</accession>
<name>A0A1I8ITQ1_9PLAT</name>
<keyword evidence="1" id="KW-0812">Transmembrane</keyword>
<dbReference type="Proteomes" id="UP000095280">
    <property type="component" value="Unplaced"/>
</dbReference>
<dbReference type="AlphaFoldDB" id="A0A1I8ITQ1"/>
<evidence type="ECO:0000313" key="3">
    <source>
        <dbReference type="WBParaSite" id="maker-uti_cns_0016371-snap-gene-0.2-mRNA-1"/>
    </source>
</evidence>
<dbReference type="WBParaSite" id="maker-uti_cns_0016371-snap-gene-0.2-mRNA-1">
    <property type="protein sequence ID" value="maker-uti_cns_0016371-snap-gene-0.2-mRNA-1"/>
    <property type="gene ID" value="maker-uti_cns_0016371-snap-gene-0.2"/>
</dbReference>